<dbReference type="Proteomes" id="UP000248340">
    <property type="component" value="Unassembled WGS sequence"/>
</dbReference>
<reference evidence="7 8" key="1">
    <citation type="submission" date="2016-12" db="EMBL/GenBank/DDBJ databases">
        <title>The genomes of Aspergillus section Nigri reveals drivers in fungal speciation.</title>
        <authorList>
            <consortium name="DOE Joint Genome Institute"/>
            <person name="Vesth T.C."/>
            <person name="Nybo J."/>
            <person name="Theobald S."/>
            <person name="Brandl J."/>
            <person name="Frisvad J.C."/>
            <person name="Nielsen K.F."/>
            <person name="Lyhne E.K."/>
            <person name="Kogle M.E."/>
            <person name="Kuo A."/>
            <person name="Riley R."/>
            <person name="Clum A."/>
            <person name="Nolan M."/>
            <person name="Lipzen A."/>
            <person name="Salamov A."/>
            <person name="Henrissat B."/>
            <person name="Wiebenga A."/>
            <person name="De Vries R.P."/>
            <person name="Grigoriev I.V."/>
            <person name="Mortensen U.H."/>
            <person name="Andersen M.R."/>
            <person name="Baker S.E."/>
        </authorList>
    </citation>
    <scope>NUCLEOTIDE SEQUENCE [LARGE SCALE GENOMIC DNA]</scope>
    <source>
        <strain evidence="7 8">CBS 121591</strain>
    </source>
</reference>
<keyword evidence="8" id="KW-1185">Reference proteome</keyword>
<dbReference type="InterPro" id="IPR036864">
    <property type="entry name" value="Zn2-C6_fun-type_DNA-bd_sf"/>
</dbReference>
<dbReference type="PANTHER" id="PTHR47784">
    <property type="entry name" value="STEROL UPTAKE CONTROL PROTEIN 2"/>
    <property type="match status" value="1"/>
</dbReference>
<dbReference type="InterPro" id="IPR001138">
    <property type="entry name" value="Zn2Cys6_DnaBD"/>
</dbReference>
<dbReference type="GO" id="GO:0003677">
    <property type="term" value="F:DNA binding"/>
    <property type="evidence" value="ECO:0007669"/>
    <property type="project" value="UniProtKB-KW"/>
</dbReference>
<evidence type="ECO:0000313" key="8">
    <source>
        <dbReference type="Proteomes" id="UP000248340"/>
    </source>
</evidence>
<evidence type="ECO:0000256" key="4">
    <source>
        <dbReference type="ARBA" id="ARBA00023242"/>
    </source>
</evidence>
<dbReference type="EMBL" id="KZ821757">
    <property type="protein sequence ID" value="PYH76492.1"/>
    <property type="molecule type" value="Genomic_DNA"/>
</dbReference>
<dbReference type="STRING" id="1448315.A0A319D945"/>
<dbReference type="SMART" id="SM00066">
    <property type="entry name" value="GAL4"/>
    <property type="match status" value="1"/>
</dbReference>
<dbReference type="OrthoDB" id="416217at2759"/>
<keyword evidence="4" id="KW-0539">Nucleus</keyword>
<feature type="region of interest" description="Disordered" evidence="5">
    <location>
        <begin position="65"/>
        <end position="84"/>
    </location>
</feature>
<dbReference type="InterPro" id="IPR053157">
    <property type="entry name" value="Sterol_Uptake_Regulator"/>
</dbReference>
<accession>A0A319D945</accession>
<dbReference type="Gene3D" id="4.10.240.10">
    <property type="entry name" value="Zn(2)-C6 fungal-type DNA-binding domain"/>
    <property type="match status" value="1"/>
</dbReference>
<dbReference type="PROSITE" id="PS00463">
    <property type="entry name" value="ZN2_CY6_FUNGAL_1"/>
    <property type="match status" value="1"/>
</dbReference>
<evidence type="ECO:0000256" key="3">
    <source>
        <dbReference type="ARBA" id="ARBA00023163"/>
    </source>
</evidence>
<dbReference type="SUPFAM" id="SSF57701">
    <property type="entry name" value="Zn2/Cys6 DNA-binding domain"/>
    <property type="match status" value="1"/>
</dbReference>
<dbReference type="RefSeq" id="XP_025486692.1">
    <property type="nucleotide sequence ID" value="XM_025631892.1"/>
</dbReference>
<dbReference type="AlphaFoldDB" id="A0A319D945"/>
<keyword evidence="1" id="KW-0805">Transcription regulation</keyword>
<proteinExistence type="predicted"/>
<keyword evidence="3" id="KW-0804">Transcription</keyword>
<sequence length="420" mass="46978">MSLPEGQGILQFQLPSFPPERIYHARRAHRKSRHGCSKCKQRRVKCDESKPHCLRCQKLNLDCSYEPNSSSSSSSSTDPEKTMTRFLTSSPDSRAYNLAQDAVGAQLHDLLQLPQSASPSLRVEALHHFYGFSDPALGPQAPQAEYQRRVIQLGFESPYLMHAIIAFASSHLRYTTPGKHRTYAVTETHHWQEAITQYARELRTIGPHNMDGLFGACLLLTVCSFELDRYDPRTSFVFASSQQQTATALTWLTLQVGLRRLLAATVPWQRGSMWWDVFMASAAQYRGVFDVEEDPTGRKLAGTEGWGFDPALAELCGIHAGSTPANNVYYEPVRILSGLMRLPGGIRSFGAYAGWMGRLEPAFFERLVRKEVAALVVLKGWLVLLGSVDLWWIGVRVRSEVQAINWFLEGIEGDGDGVDG</sequence>
<evidence type="ECO:0000256" key="2">
    <source>
        <dbReference type="ARBA" id="ARBA00023125"/>
    </source>
</evidence>
<dbReference type="CDD" id="cd00067">
    <property type="entry name" value="GAL4"/>
    <property type="match status" value="1"/>
</dbReference>
<keyword evidence="2" id="KW-0238">DNA-binding</keyword>
<dbReference type="GeneID" id="37134633"/>
<evidence type="ECO:0000256" key="1">
    <source>
        <dbReference type="ARBA" id="ARBA00023015"/>
    </source>
</evidence>
<dbReference type="GO" id="GO:0008270">
    <property type="term" value="F:zinc ion binding"/>
    <property type="evidence" value="ECO:0007669"/>
    <property type="project" value="InterPro"/>
</dbReference>
<organism evidence="7 8">
    <name type="scientific">Aspergillus uvarum CBS 121591</name>
    <dbReference type="NCBI Taxonomy" id="1448315"/>
    <lineage>
        <taxon>Eukaryota</taxon>
        <taxon>Fungi</taxon>
        <taxon>Dikarya</taxon>
        <taxon>Ascomycota</taxon>
        <taxon>Pezizomycotina</taxon>
        <taxon>Eurotiomycetes</taxon>
        <taxon>Eurotiomycetidae</taxon>
        <taxon>Eurotiales</taxon>
        <taxon>Aspergillaceae</taxon>
        <taxon>Aspergillus</taxon>
        <taxon>Aspergillus subgen. Circumdati</taxon>
    </lineage>
</organism>
<gene>
    <name evidence="7" type="ORF">BO82DRAFT_296166</name>
</gene>
<dbReference type="Pfam" id="PF11951">
    <property type="entry name" value="Fungal_trans_2"/>
    <property type="match status" value="1"/>
</dbReference>
<feature type="domain" description="Zn(2)-C6 fungal-type" evidence="6">
    <location>
        <begin position="35"/>
        <end position="65"/>
    </location>
</feature>
<dbReference type="InterPro" id="IPR021858">
    <property type="entry name" value="Fun_TF"/>
</dbReference>
<dbReference type="Pfam" id="PF00172">
    <property type="entry name" value="Zn_clus"/>
    <property type="match status" value="1"/>
</dbReference>
<protein>
    <recommendedName>
        <fullName evidence="6">Zn(2)-C6 fungal-type domain-containing protein</fullName>
    </recommendedName>
</protein>
<evidence type="ECO:0000259" key="6">
    <source>
        <dbReference type="PROSITE" id="PS50048"/>
    </source>
</evidence>
<evidence type="ECO:0000313" key="7">
    <source>
        <dbReference type="EMBL" id="PYH76492.1"/>
    </source>
</evidence>
<dbReference type="PANTHER" id="PTHR47784:SF9">
    <property type="entry name" value="ZN(II)2CYS6 TRANSCRIPTION FACTOR (EUROFUNG)"/>
    <property type="match status" value="1"/>
</dbReference>
<dbReference type="GO" id="GO:0001228">
    <property type="term" value="F:DNA-binding transcription activator activity, RNA polymerase II-specific"/>
    <property type="evidence" value="ECO:0007669"/>
    <property type="project" value="TreeGrafter"/>
</dbReference>
<dbReference type="VEuPathDB" id="FungiDB:BO82DRAFT_296166"/>
<dbReference type="PROSITE" id="PS50048">
    <property type="entry name" value="ZN2_CY6_FUNGAL_2"/>
    <property type="match status" value="1"/>
</dbReference>
<name>A0A319D945_9EURO</name>
<evidence type="ECO:0000256" key="5">
    <source>
        <dbReference type="SAM" id="MobiDB-lite"/>
    </source>
</evidence>